<organism evidence="3 4">
    <name type="scientific">Cylicocyclus nassatus</name>
    <name type="common">Nematode worm</name>
    <dbReference type="NCBI Taxonomy" id="53992"/>
    <lineage>
        <taxon>Eukaryota</taxon>
        <taxon>Metazoa</taxon>
        <taxon>Ecdysozoa</taxon>
        <taxon>Nematoda</taxon>
        <taxon>Chromadorea</taxon>
        <taxon>Rhabditida</taxon>
        <taxon>Rhabditina</taxon>
        <taxon>Rhabditomorpha</taxon>
        <taxon>Strongyloidea</taxon>
        <taxon>Strongylidae</taxon>
        <taxon>Cylicocyclus</taxon>
    </lineage>
</organism>
<dbReference type="PRINTS" id="PR00837">
    <property type="entry name" value="V5TPXLIKE"/>
</dbReference>
<reference evidence="3" key="1">
    <citation type="submission" date="2023-07" db="EMBL/GenBank/DDBJ databases">
        <authorList>
            <consortium name="CYATHOMIX"/>
        </authorList>
    </citation>
    <scope>NUCLEOTIDE SEQUENCE</scope>
    <source>
        <strain evidence="3">N/A</strain>
    </source>
</reference>
<dbReference type="Proteomes" id="UP001176961">
    <property type="component" value="Unassembled WGS sequence"/>
</dbReference>
<feature type="transmembrane region" description="Helical" evidence="1">
    <location>
        <begin position="20"/>
        <end position="40"/>
    </location>
</feature>
<dbReference type="CDD" id="cd05380">
    <property type="entry name" value="CAP_euk"/>
    <property type="match status" value="1"/>
</dbReference>
<keyword evidence="1" id="KW-0472">Membrane</keyword>
<comment type="caution">
    <text evidence="3">The sequence shown here is derived from an EMBL/GenBank/DDBJ whole genome shotgun (WGS) entry which is preliminary data.</text>
</comment>
<dbReference type="PRINTS" id="PR00838">
    <property type="entry name" value="V5ALLERGEN"/>
</dbReference>
<protein>
    <recommendedName>
        <fullName evidence="2">SCP domain-containing protein</fullName>
    </recommendedName>
</protein>
<dbReference type="EMBL" id="CATQJL010000305">
    <property type="protein sequence ID" value="CAJ0601519.1"/>
    <property type="molecule type" value="Genomic_DNA"/>
</dbReference>
<name>A0AA36M704_CYLNA</name>
<proteinExistence type="predicted"/>
<keyword evidence="1" id="KW-0812">Transmembrane</keyword>
<keyword evidence="1" id="KW-1133">Transmembrane helix</keyword>
<accession>A0AA36M704</accession>
<dbReference type="InterPro" id="IPR035940">
    <property type="entry name" value="CAP_sf"/>
</dbReference>
<dbReference type="InterPro" id="IPR002413">
    <property type="entry name" value="V5_allergen-like"/>
</dbReference>
<dbReference type="SMART" id="SM00198">
    <property type="entry name" value="SCP"/>
    <property type="match status" value="1"/>
</dbReference>
<evidence type="ECO:0000256" key="1">
    <source>
        <dbReference type="SAM" id="Phobius"/>
    </source>
</evidence>
<evidence type="ECO:0000259" key="2">
    <source>
        <dbReference type="SMART" id="SM00198"/>
    </source>
</evidence>
<dbReference type="PANTHER" id="PTHR10334">
    <property type="entry name" value="CYSTEINE-RICH SECRETORY PROTEIN-RELATED"/>
    <property type="match status" value="1"/>
</dbReference>
<dbReference type="SUPFAM" id="SSF55797">
    <property type="entry name" value="PR-1-like"/>
    <property type="match status" value="1"/>
</dbReference>
<dbReference type="InterPro" id="IPR001283">
    <property type="entry name" value="CRISP-related"/>
</dbReference>
<feature type="domain" description="SCP" evidence="2">
    <location>
        <begin position="60"/>
        <end position="214"/>
    </location>
</feature>
<gene>
    <name evidence="3" type="ORF">CYNAS_LOCUS13502</name>
</gene>
<sequence>MDFYRDLSLLSETVPSKVRICAIAAIFLLTFFALGLPLLITPLSDLGEIDEDCGLALSEQSRRIFLQLHNKYRSRAAKGEYTIKNKWSKMKVLPPATRMLQFKYNCSLERSALKYAYIAQGKMIHSHWKGLGENLWAISVKITHERAAERATKSWGDEITNHGMGKLSDSNQKIGHATQILWHSTRSVGCGIIYAKSGWTSVVCHYYPQGNFLYTNMYRAGETLSDCGKEGRSEVPHSRTGLCELF</sequence>
<evidence type="ECO:0000313" key="3">
    <source>
        <dbReference type="EMBL" id="CAJ0601519.1"/>
    </source>
</evidence>
<keyword evidence="4" id="KW-1185">Reference proteome</keyword>
<dbReference type="Pfam" id="PF00188">
    <property type="entry name" value="CAP"/>
    <property type="match status" value="1"/>
</dbReference>
<dbReference type="Gene3D" id="3.40.33.10">
    <property type="entry name" value="CAP"/>
    <property type="match status" value="1"/>
</dbReference>
<dbReference type="InterPro" id="IPR014044">
    <property type="entry name" value="CAP_dom"/>
</dbReference>
<dbReference type="AlphaFoldDB" id="A0AA36M704"/>
<evidence type="ECO:0000313" key="4">
    <source>
        <dbReference type="Proteomes" id="UP001176961"/>
    </source>
</evidence>